<keyword evidence="2" id="KW-0812">Transmembrane</keyword>
<evidence type="ECO:0000256" key="1">
    <source>
        <dbReference type="SAM" id="MobiDB-lite"/>
    </source>
</evidence>
<feature type="transmembrane region" description="Helical" evidence="2">
    <location>
        <begin position="6"/>
        <end position="24"/>
    </location>
</feature>
<keyword evidence="2" id="KW-1133">Transmembrane helix</keyword>
<evidence type="ECO:0000256" key="2">
    <source>
        <dbReference type="SAM" id="Phobius"/>
    </source>
</evidence>
<dbReference type="OrthoDB" id="2991071at2"/>
<proteinExistence type="predicted"/>
<sequence length="67" mass="7060">MQKNGMWLPLIASVGVGAATYYTMTKNNQNLGQTMQKMVPFVSQMSGGNNSGGTNGNSQQLGPFGMS</sequence>
<dbReference type="EMBL" id="NPOA01000004">
    <property type="protein sequence ID" value="PAV30102.1"/>
    <property type="molecule type" value="Genomic_DNA"/>
</dbReference>
<gene>
    <name evidence="3" type="ORF">CIL05_06460</name>
</gene>
<keyword evidence="4" id="KW-1185">Reference proteome</keyword>
<accession>A0A2A2IEY0</accession>
<name>A0A2A2IEY0_9BACI</name>
<dbReference type="Proteomes" id="UP000218887">
    <property type="component" value="Unassembled WGS sequence"/>
</dbReference>
<dbReference type="RefSeq" id="WP_095654704.1">
    <property type="nucleotide sequence ID" value="NZ_NPOA01000004.1"/>
</dbReference>
<feature type="region of interest" description="Disordered" evidence="1">
    <location>
        <begin position="43"/>
        <end position="67"/>
    </location>
</feature>
<organism evidence="3 4">
    <name type="scientific">Virgibacillus profundi</name>
    <dbReference type="NCBI Taxonomy" id="2024555"/>
    <lineage>
        <taxon>Bacteria</taxon>
        <taxon>Bacillati</taxon>
        <taxon>Bacillota</taxon>
        <taxon>Bacilli</taxon>
        <taxon>Bacillales</taxon>
        <taxon>Bacillaceae</taxon>
        <taxon>Virgibacillus</taxon>
    </lineage>
</organism>
<feature type="compositionally biased region" description="Low complexity" evidence="1">
    <location>
        <begin position="56"/>
        <end position="67"/>
    </location>
</feature>
<comment type="caution">
    <text evidence="3">The sequence shown here is derived from an EMBL/GenBank/DDBJ whole genome shotgun (WGS) entry which is preliminary data.</text>
</comment>
<keyword evidence="2" id="KW-0472">Membrane</keyword>
<evidence type="ECO:0000313" key="4">
    <source>
        <dbReference type="Proteomes" id="UP000218887"/>
    </source>
</evidence>
<reference evidence="3 4" key="1">
    <citation type="submission" date="2017-08" db="EMBL/GenBank/DDBJ databases">
        <title>Virgibacillus indicus sp. nov. and Virgibacillus profoundi sp. nov, two moderately halophilic bacteria isolated from marine sediment by using the Microfluidic Streak Plate.</title>
        <authorList>
            <person name="Xu B."/>
            <person name="Hu B."/>
            <person name="Wang J."/>
            <person name="Zhu Y."/>
            <person name="Huang L."/>
            <person name="Du W."/>
            <person name="Huang Y."/>
        </authorList>
    </citation>
    <scope>NUCLEOTIDE SEQUENCE [LARGE SCALE GENOMIC DNA]</scope>
    <source>
        <strain evidence="3 4">IO3-P3-H5</strain>
    </source>
</reference>
<dbReference type="AlphaFoldDB" id="A0A2A2IEY0"/>
<evidence type="ECO:0000313" key="3">
    <source>
        <dbReference type="EMBL" id="PAV30102.1"/>
    </source>
</evidence>
<protein>
    <submittedName>
        <fullName evidence="3">Uncharacterized protein</fullName>
    </submittedName>
</protein>